<dbReference type="InterPro" id="IPR053172">
    <property type="entry name" value="Tn903_transposase"/>
</dbReference>
<dbReference type="InterPro" id="IPR053520">
    <property type="entry name" value="Transposase_Tn903"/>
</dbReference>
<organism evidence="3 4">
    <name type="scientific">Botrimarina colliarenosi</name>
    <dbReference type="NCBI Taxonomy" id="2528001"/>
    <lineage>
        <taxon>Bacteria</taxon>
        <taxon>Pseudomonadati</taxon>
        <taxon>Planctomycetota</taxon>
        <taxon>Planctomycetia</taxon>
        <taxon>Pirellulales</taxon>
        <taxon>Lacipirellulaceae</taxon>
        <taxon>Botrimarina</taxon>
    </lineage>
</organism>
<name>A0A5C6ALB9_9BACT</name>
<dbReference type="PANTHER" id="PTHR34631">
    <property type="match status" value="1"/>
</dbReference>
<gene>
    <name evidence="3" type="ORF">Pla108_13910</name>
</gene>
<accession>A0A5C6ALB9</accession>
<comment type="caution">
    <text evidence="3">The sequence shown here is derived from an EMBL/GenBank/DDBJ whole genome shotgun (WGS) entry which is preliminary data.</text>
</comment>
<dbReference type="NCBIfam" id="NF033579">
    <property type="entry name" value="transpos_IS5_2"/>
    <property type="match status" value="1"/>
</dbReference>
<reference evidence="3 4" key="1">
    <citation type="submission" date="2019-02" db="EMBL/GenBank/DDBJ databases">
        <title>Deep-cultivation of Planctomycetes and their phenomic and genomic characterization uncovers novel biology.</title>
        <authorList>
            <person name="Wiegand S."/>
            <person name="Jogler M."/>
            <person name="Boedeker C."/>
            <person name="Pinto D."/>
            <person name="Vollmers J."/>
            <person name="Rivas-Marin E."/>
            <person name="Kohn T."/>
            <person name="Peeters S.H."/>
            <person name="Heuer A."/>
            <person name="Rast P."/>
            <person name="Oberbeckmann S."/>
            <person name="Bunk B."/>
            <person name="Jeske O."/>
            <person name="Meyerdierks A."/>
            <person name="Storesund J.E."/>
            <person name="Kallscheuer N."/>
            <person name="Luecker S."/>
            <person name="Lage O.M."/>
            <person name="Pohl T."/>
            <person name="Merkel B.J."/>
            <person name="Hornburger P."/>
            <person name="Mueller R.-W."/>
            <person name="Bruemmer F."/>
            <person name="Labrenz M."/>
            <person name="Spormann A.M."/>
            <person name="Op Den Camp H."/>
            <person name="Overmann J."/>
            <person name="Amann R."/>
            <person name="Jetten M.S.M."/>
            <person name="Mascher T."/>
            <person name="Medema M.H."/>
            <person name="Devos D.P."/>
            <person name="Kaster A.-K."/>
            <person name="Ovreas L."/>
            <person name="Rohde M."/>
            <person name="Galperin M.Y."/>
            <person name="Jogler C."/>
        </authorList>
    </citation>
    <scope>NUCLEOTIDE SEQUENCE [LARGE SCALE GENOMIC DNA]</scope>
    <source>
        <strain evidence="3 4">Pla108</strain>
    </source>
</reference>
<dbReference type="OrthoDB" id="256194at2"/>
<evidence type="ECO:0000259" key="2">
    <source>
        <dbReference type="Pfam" id="PF13737"/>
    </source>
</evidence>
<keyword evidence="4" id="KW-1185">Reference proteome</keyword>
<dbReference type="Pfam" id="PF13737">
    <property type="entry name" value="DDE_Tnp_1_5"/>
    <property type="match status" value="1"/>
</dbReference>
<dbReference type="AlphaFoldDB" id="A0A5C6ALB9"/>
<proteinExistence type="predicted"/>
<dbReference type="EMBL" id="SJPR01000001">
    <property type="protein sequence ID" value="TWU00440.1"/>
    <property type="molecule type" value="Genomic_DNA"/>
</dbReference>
<feature type="region of interest" description="Disordered" evidence="1">
    <location>
        <begin position="204"/>
        <end position="229"/>
    </location>
</feature>
<dbReference type="Proteomes" id="UP000317421">
    <property type="component" value="Unassembled WGS sequence"/>
</dbReference>
<evidence type="ECO:0000256" key="1">
    <source>
        <dbReference type="SAM" id="MobiDB-lite"/>
    </source>
</evidence>
<evidence type="ECO:0000313" key="4">
    <source>
        <dbReference type="Proteomes" id="UP000317421"/>
    </source>
</evidence>
<sequence length="266" mass="30184">MAASKAKKKSHRVTNWREYNESLVRRGDITFWFSVEVLAAWDHDNPEARRGHPFIYSDLAIETLRTLRELFRLPYRQTEGLDRALAKLMGVEVAIPHHTSLVKRAAKLDIDTELTNVKGPIDVVVHSTGLQVFGEGEWKVRQHGVGKRRDWRKVHFAVDPDSHAILAELMTDSRTHDATAAKPLLKRVDQENRDLLRRRGCSANDQPSVFSGAGLPHLSPQSRRFLPGPQRGVKKISAELCRWGAPPRQPVSEACHRCGKRRACCR</sequence>
<protein>
    <recommendedName>
        <fullName evidence="2">Transposase DDE domain-containing protein</fullName>
    </recommendedName>
</protein>
<evidence type="ECO:0000313" key="3">
    <source>
        <dbReference type="EMBL" id="TWU00440.1"/>
    </source>
</evidence>
<dbReference type="InterPro" id="IPR025668">
    <property type="entry name" value="Tnp_DDE_dom"/>
</dbReference>
<dbReference type="PANTHER" id="PTHR34631:SF3">
    <property type="entry name" value="ISSOD12 TRANSPOSASE TNPA_ISSOD12"/>
    <property type="match status" value="1"/>
</dbReference>
<feature type="domain" description="Transposase DDE" evidence="2">
    <location>
        <begin position="24"/>
        <end position="135"/>
    </location>
</feature>
<dbReference type="RefSeq" id="WP_146444113.1">
    <property type="nucleotide sequence ID" value="NZ_SJPR01000001.1"/>
</dbReference>